<accession>A0A419A6E0</accession>
<dbReference type="Proteomes" id="UP000283587">
    <property type="component" value="Unassembled WGS sequence"/>
</dbReference>
<name>A0A419A6E0_9RHOB</name>
<proteinExistence type="predicted"/>
<dbReference type="EMBL" id="QZEW01000044">
    <property type="protein sequence ID" value="RJL13694.1"/>
    <property type="molecule type" value="Genomic_DNA"/>
</dbReference>
<dbReference type="InterPro" id="IPR011231">
    <property type="entry name" value="Phage_VT1-Sakai_H0018"/>
</dbReference>
<dbReference type="RefSeq" id="WP_119898375.1">
    <property type="nucleotide sequence ID" value="NZ_QNRC01000013.1"/>
</dbReference>
<gene>
    <name evidence="1" type="ORF">D3P05_11845</name>
</gene>
<dbReference type="OrthoDB" id="5365964at2"/>
<organism evidence="1 2">
    <name type="scientific">Paracoccus siganidrum</name>
    <dbReference type="NCBI Taxonomy" id="1276757"/>
    <lineage>
        <taxon>Bacteria</taxon>
        <taxon>Pseudomonadati</taxon>
        <taxon>Pseudomonadota</taxon>
        <taxon>Alphaproteobacteria</taxon>
        <taxon>Rhodobacterales</taxon>
        <taxon>Paracoccaceae</taxon>
        <taxon>Paracoccus</taxon>
    </lineage>
</organism>
<reference evidence="2" key="1">
    <citation type="submission" date="2018-09" db="EMBL/GenBank/DDBJ databases">
        <title>Paracoccus onubensis nov. sp. a moderate halophilic bacterium isolated from Gruta de las Maravillas (Aracena, Spain).</title>
        <authorList>
            <person name="Jurado V."/>
            <person name="Gutierrez-Patricio S."/>
            <person name="Gonzalez-Pimentel J.L."/>
            <person name="Miller A.Z."/>
            <person name="Laiz L."/>
            <person name="Saiz-Jimenez C."/>
        </authorList>
    </citation>
    <scope>NUCLEOTIDE SEQUENCE [LARGE SCALE GENOMIC DNA]</scope>
    <source>
        <strain evidence="2">DSM 26381</strain>
    </source>
</reference>
<dbReference type="Pfam" id="PF09956">
    <property type="entry name" value="Phage_cement_2"/>
    <property type="match status" value="1"/>
</dbReference>
<dbReference type="PIRSF" id="PIRSF030771">
    <property type="entry name" value="UCP030771"/>
    <property type="match status" value="1"/>
</dbReference>
<evidence type="ECO:0000313" key="2">
    <source>
        <dbReference type="Proteomes" id="UP000283587"/>
    </source>
</evidence>
<comment type="caution">
    <text evidence="1">The sequence shown here is derived from an EMBL/GenBank/DDBJ whole genome shotgun (WGS) entry which is preliminary data.</text>
</comment>
<evidence type="ECO:0000313" key="1">
    <source>
        <dbReference type="EMBL" id="RJL13694.1"/>
    </source>
</evidence>
<keyword evidence="2" id="KW-1185">Reference proteome</keyword>
<dbReference type="AlphaFoldDB" id="A0A419A6E0"/>
<sequence>MKNYIQKGAAVSIPAPHAVNSGGMVVAGVLAGVAGHDAEVGEDVEVHVEGVYDLAKVSAQAWTVGQAIHVNTTSRLCTNVPAAGTLFVGVAVAAAANPSGLGRVRLNGAAPAATGE</sequence>
<protein>
    <submittedName>
        <fullName evidence="1">DUF2190 family protein</fullName>
    </submittedName>
</protein>